<keyword evidence="2" id="KW-1185">Reference proteome</keyword>
<gene>
    <name evidence="1" type="ORF">PTZ04_18820</name>
</gene>
<sequence>MTWAEDYICKLSSEIHSVLNCADDYEELITQLESLAEDIDEAAAGLREMYEDEDC</sequence>
<reference evidence="1 2" key="1">
    <citation type="submission" date="2023-02" db="EMBL/GenBank/DDBJ databases">
        <title>Comparative genome analysis of Eubacterium limosum species.</title>
        <authorList>
            <person name="Bak J.E."/>
        </authorList>
    </citation>
    <scope>NUCLEOTIDE SEQUENCE [LARGE SCALE GENOMIC DNA]</scope>
    <source>
        <strain evidence="1 2">KGMB01548</strain>
    </source>
</reference>
<evidence type="ECO:0000313" key="2">
    <source>
        <dbReference type="Proteomes" id="UP001215087"/>
    </source>
</evidence>
<evidence type="ECO:0008006" key="3">
    <source>
        <dbReference type="Google" id="ProtNLM"/>
    </source>
</evidence>
<accession>A0ABT5UUG7</accession>
<dbReference type="RefSeq" id="WP_274702997.1">
    <property type="nucleotide sequence ID" value="NZ_JAQSVD010000014.1"/>
</dbReference>
<name>A0ABT5UUG7_EUBLI</name>
<protein>
    <recommendedName>
        <fullName evidence="3">Tranposon-transfer assisting protein</fullName>
    </recommendedName>
</protein>
<dbReference type="Proteomes" id="UP001215087">
    <property type="component" value="Unassembled WGS sequence"/>
</dbReference>
<organism evidence="1 2">
    <name type="scientific">Eubacterium limosum</name>
    <dbReference type="NCBI Taxonomy" id="1736"/>
    <lineage>
        <taxon>Bacteria</taxon>
        <taxon>Bacillati</taxon>
        <taxon>Bacillota</taxon>
        <taxon>Clostridia</taxon>
        <taxon>Eubacteriales</taxon>
        <taxon>Eubacteriaceae</taxon>
        <taxon>Eubacterium</taxon>
    </lineage>
</organism>
<dbReference type="EMBL" id="JAQSVD010000014">
    <property type="protein sequence ID" value="MDE1472313.1"/>
    <property type="molecule type" value="Genomic_DNA"/>
</dbReference>
<comment type="caution">
    <text evidence="1">The sequence shown here is derived from an EMBL/GenBank/DDBJ whole genome shotgun (WGS) entry which is preliminary data.</text>
</comment>
<proteinExistence type="predicted"/>
<evidence type="ECO:0000313" key="1">
    <source>
        <dbReference type="EMBL" id="MDE1472313.1"/>
    </source>
</evidence>